<organism evidence="1 2">
    <name type="scientific">Plebeiibacterium sediminum</name>
    <dbReference type="NCBI Taxonomy" id="2992112"/>
    <lineage>
        <taxon>Bacteria</taxon>
        <taxon>Pseudomonadati</taxon>
        <taxon>Bacteroidota</taxon>
        <taxon>Bacteroidia</taxon>
        <taxon>Marinilabiliales</taxon>
        <taxon>Marinilabiliaceae</taxon>
        <taxon>Plebeiibacterium</taxon>
    </lineage>
</organism>
<dbReference type="Proteomes" id="UP001209229">
    <property type="component" value="Unassembled WGS sequence"/>
</dbReference>
<dbReference type="RefSeq" id="WP_301189610.1">
    <property type="nucleotide sequence ID" value="NZ_JAPDPJ010000009.1"/>
</dbReference>
<dbReference type="EMBL" id="JAPDPJ010000009">
    <property type="protein sequence ID" value="MCW3786041.1"/>
    <property type="molecule type" value="Genomic_DNA"/>
</dbReference>
<reference evidence="1" key="1">
    <citation type="submission" date="2022-10" db="EMBL/GenBank/DDBJ databases">
        <authorList>
            <person name="Yu W.X."/>
        </authorList>
    </citation>
    <scope>NUCLEOTIDE SEQUENCE</scope>
    <source>
        <strain evidence="1">AAT</strain>
    </source>
</reference>
<protein>
    <submittedName>
        <fullName evidence="1">Uncharacterized protein</fullName>
    </submittedName>
</protein>
<comment type="caution">
    <text evidence="1">The sequence shown here is derived from an EMBL/GenBank/DDBJ whole genome shotgun (WGS) entry which is preliminary data.</text>
</comment>
<evidence type="ECO:0000313" key="2">
    <source>
        <dbReference type="Proteomes" id="UP001209229"/>
    </source>
</evidence>
<accession>A0AAE3M2F2</accession>
<evidence type="ECO:0000313" key="1">
    <source>
        <dbReference type="EMBL" id="MCW3786041.1"/>
    </source>
</evidence>
<gene>
    <name evidence="1" type="ORF">OM075_06150</name>
</gene>
<dbReference type="AlphaFoldDB" id="A0AAE3M2F2"/>
<name>A0AAE3M2F2_9BACT</name>
<keyword evidence="2" id="KW-1185">Reference proteome</keyword>
<sequence>MNKSKLTVPDFILQSSIRINNSLNDDSIFSKVSEFGYNAEKIETGKALLNEVITLSASCNKKHNDVTIAYINKKNARNDAHQFISKYRSLAKIAFKNNTSAKTSLQLSGIYPLNYSGWLNQSKSFLRNILANNEWLSIMAGYGIDAVKLNDCLQKIDNVDALHQAILKAKGEAQNATLQRNKKIDELADWINDYEAVAKIALMETPQLLEKIGIIVKN</sequence>
<proteinExistence type="predicted"/>